<organism evidence="7 8">
    <name type="scientific">Favolaschia claudopus</name>
    <dbReference type="NCBI Taxonomy" id="2862362"/>
    <lineage>
        <taxon>Eukaryota</taxon>
        <taxon>Fungi</taxon>
        <taxon>Dikarya</taxon>
        <taxon>Basidiomycota</taxon>
        <taxon>Agaricomycotina</taxon>
        <taxon>Agaricomycetes</taxon>
        <taxon>Agaricomycetidae</taxon>
        <taxon>Agaricales</taxon>
        <taxon>Marasmiineae</taxon>
        <taxon>Mycenaceae</taxon>
        <taxon>Favolaschia</taxon>
    </lineage>
</organism>
<dbReference type="GO" id="GO:0008270">
    <property type="term" value="F:zinc ion binding"/>
    <property type="evidence" value="ECO:0007669"/>
    <property type="project" value="UniProtKB-KW"/>
</dbReference>
<keyword evidence="8" id="KW-1185">Reference proteome</keyword>
<evidence type="ECO:0000256" key="6">
    <source>
        <dbReference type="SAM" id="MobiDB-lite"/>
    </source>
</evidence>
<evidence type="ECO:0000256" key="2">
    <source>
        <dbReference type="ARBA" id="ARBA00022723"/>
    </source>
</evidence>
<feature type="compositionally biased region" description="Low complexity" evidence="6">
    <location>
        <begin position="109"/>
        <end position="120"/>
    </location>
</feature>
<dbReference type="PANTHER" id="PTHR46481">
    <property type="entry name" value="ZINC FINGER BED DOMAIN-CONTAINING PROTEIN 4"/>
    <property type="match status" value="1"/>
</dbReference>
<evidence type="ECO:0000256" key="5">
    <source>
        <dbReference type="ARBA" id="ARBA00023242"/>
    </source>
</evidence>
<accession>A0AAW0DYM7</accession>
<name>A0AAW0DYM7_9AGAR</name>
<proteinExistence type="predicted"/>
<feature type="region of interest" description="Disordered" evidence="6">
    <location>
        <begin position="875"/>
        <end position="895"/>
    </location>
</feature>
<keyword evidence="4" id="KW-0862">Zinc</keyword>
<evidence type="ECO:0000256" key="3">
    <source>
        <dbReference type="ARBA" id="ARBA00022771"/>
    </source>
</evidence>
<dbReference type="GO" id="GO:0005634">
    <property type="term" value="C:nucleus"/>
    <property type="evidence" value="ECO:0007669"/>
    <property type="project" value="UniProtKB-SubCell"/>
</dbReference>
<sequence length="895" mass="98635">MPLSESAHGALLVARDAFIEQQDYGIPDFKSVVETHTVEGTPERAAWDAHILALTDALEDDKPFPEAPGSTATAASGKKKKKSSPAAAEESEQQKRHTRIRFQRKLDLEGAPAAGEVGPGRTNKQQVGRKRDTLVDDLIIEEKEVSGKDKAITAVYCIACDHRTSHRNPARIKEHALQCPDVATIFPTLFAKLVQTNADRGNGVVPPPKVRTKQKEGIVPGNSLPAMDVDQPLPDASSSTVKEYFTPLKMTDARQALLDLALFQLVICAALPFSFVENPWLINFLLIAAPNYVTPDRSAFFIRLITEQLSAFMLALQRFLSQRVHLTLSFDGWSSRAHDEIYTFHTTLPSRRSFLTAGHVFKGVSVTAAALFDVVEKRIFSMFAAVSYSAVVGDGAANVRAGKKLISEKYIWIINIYDPCHNLNLFLKDLGKIFKAELGIISAISNFFGQSNLGTAQLAFERARQGINTGMKSASETRFGTTYIQALAVKLCMPALVTCVAAGTIIFATKATKRLIPYLTPGATHYGFLAQLDCMVKLFEAGANGITALEGQNTTCADVFYVWVTIAWHLNKLLGDLNAGLVSYRDKVIEVYNARFDQMMTESSHGIFLFAYFLHPLYFQHGGLKLVMPALKEGEKFDLEKYPELFKTFRNSARAILKGEQTRTGKKSKSDADRLTDQLVRWAVGLPPFHQRVYAVAGDSPLEYWKGLQRDSNADVLATVAIIVFSIMPSELCDERTASLLGWINAARRSSMTPEHLIATAQLSQWYKFGLTEGNYTHSAAANVKVSDVGSSSTVASTPSLLDLLNDDNVAPQDVDREALEQALFNQPDPYDLAETERVIRSSNRWAVEDFVRLDSESLKKLIAPEKKKDADVVALSQAPTAPAAATDEDWEVDD</sequence>
<dbReference type="EMBL" id="JAWWNJ010000004">
    <property type="protein sequence ID" value="KAK7057889.1"/>
    <property type="molecule type" value="Genomic_DNA"/>
</dbReference>
<dbReference type="AlphaFoldDB" id="A0AAW0DYM7"/>
<dbReference type="InterPro" id="IPR012337">
    <property type="entry name" value="RNaseH-like_sf"/>
</dbReference>
<protein>
    <submittedName>
        <fullName evidence="7">Ribonuclease H-like domain-containing protein</fullName>
    </submittedName>
</protein>
<comment type="subcellular location">
    <subcellularLocation>
        <location evidence="1">Nucleus</location>
    </subcellularLocation>
</comment>
<dbReference type="Proteomes" id="UP001362999">
    <property type="component" value="Unassembled WGS sequence"/>
</dbReference>
<evidence type="ECO:0000256" key="4">
    <source>
        <dbReference type="ARBA" id="ARBA00022833"/>
    </source>
</evidence>
<dbReference type="InterPro" id="IPR052035">
    <property type="entry name" value="ZnF_BED_domain_contain"/>
</dbReference>
<dbReference type="PANTHER" id="PTHR46481:SF10">
    <property type="entry name" value="ZINC FINGER BED DOMAIN-CONTAINING PROTEIN 39"/>
    <property type="match status" value="1"/>
</dbReference>
<comment type="caution">
    <text evidence="7">The sequence shown here is derived from an EMBL/GenBank/DDBJ whole genome shotgun (WGS) entry which is preliminary data.</text>
</comment>
<keyword evidence="5" id="KW-0539">Nucleus</keyword>
<dbReference type="SUPFAM" id="SSF53098">
    <property type="entry name" value="Ribonuclease H-like"/>
    <property type="match status" value="1"/>
</dbReference>
<keyword evidence="3" id="KW-0863">Zinc-finger</keyword>
<evidence type="ECO:0000256" key="1">
    <source>
        <dbReference type="ARBA" id="ARBA00004123"/>
    </source>
</evidence>
<evidence type="ECO:0000313" key="8">
    <source>
        <dbReference type="Proteomes" id="UP001362999"/>
    </source>
</evidence>
<keyword evidence="2" id="KW-0479">Metal-binding</keyword>
<gene>
    <name evidence="7" type="ORF">R3P38DRAFT_3385104</name>
</gene>
<reference evidence="7 8" key="1">
    <citation type="journal article" date="2024" name="J Genomics">
        <title>Draft genome sequencing and assembly of Favolaschia claudopus CIRM-BRFM 2984 isolated from oak limbs.</title>
        <authorList>
            <person name="Navarro D."/>
            <person name="Drula E."/>
            <person name="Chaduli D."/>
            <person name="Cazenave R."/>
            <person name="Ahrendt S."/>
            <person name="Wang J."/>
            <person name="Lipzen A."/>
            <person name="Daum C."/>
            <person name="Barry K."/>
            <person name="Grigoriev I.V."/>
            <person name="Favel A."/>
            <person name="Rosso M.N."/>
            <person name="Martin F."/>
        </authorList>
    </citation>
    <scope>NUCLEOTIDE SEQUENCE [LARGE SCALE GENOMIC DNA]</scope>
    <source>
        <strain evidence="7 8">CIRM-BRFM 2984</strain>
    </source>
</reference>
<feature type="region of interest" description="Disordered" evidence="6">
    <location>
        <begin position="59"/>
        <end position="129"/>
    </location>
</feature>
<evidence type="ECO:0000313" key="7">
    <source>
        <dbReference type="EMBL" id="KAK7057889.1"/>
    </source>
</evidence>